<proteinExistence type="predicted"/>
<dbReference type="Gene3D" id="1.10.579.10">
    <property type="entry name" value="DNA Cyclobutane Dipyrimidine Photolyase, subunit A, domain 3"/>
    <property type="match status" value="1"/>
</dbReference>
<sequence>MWIVFPVSLFETLDSAMQGETLCIVEDPVYWGHREHMYTFNRLKMVYMRATCLYYRDFLQRQGLSVRLIDYRDVDAFYAALDRNDKVHVHDPTDFFLEQKLRKVCRAAGTTLHLHPTPNFLTTRNDIDSFLTVSGGKFMHSSFYQWQRRRLDVLMTAEGEPVGGRWSFDDENRKRVPPGTDVPQLQQLSRIDAGYVDTARKYIDRHQEFGNNPGGRVIVMPVSHAGARARFKVFLARMLHGFGDYEDAIVRDNPFLYHTVLSGCLNVGLLDPGWMIRELCSANAPINCVEGLVRQIIGFREYTRMMYITQHDFLSTTNFLEHYAKVPPAFYSGGTGLMPLDDAIGQAWRLGYLSHIPRLMVVGSAMTMLGISPAEMYKWFLEFSIDAYPWVMLSNISMASFCDGGKFFTKPYVSGSNYILKMSDYKADGHWDRVWNAMYFSFFRRHAKKLRGSRQTAFAIANLKRRAPSEIAEMDRLVRDVKKHLHIKMSA</sequence>
<reference evidence="1 2" key="1">
    <citation type="submission" date="2023-10" db="EMBL/GenBank/DDBJ databases">
        <authorList>
            <person name="Maclean D."/>
            <person name="Macfadyen A."/>
        </authorList>
    </citation>
    <scope>NUCLEOTIDE SEQUENCE [LARGE SCALE GENOMIC DNA]</scope>
</reference>
<dbReference type="Proteomes" id="UP001314263">
    <property type="component" value="Unassembled WGS sequence"/>
</dbReference>
<gene>
    <name evidence="1" type="ORF">CVIRNUC_004523</name>
</gene>
<dbReference type="Gene3D" id="3.40.50.620">
    <property type="entry name" value="HUPs"/>
    <property type="match status" value="1"/>
</dbReference>
<dbReference type="PANTHER" id="PTHR38657">
    <property type="entry name" value="SLR1343 PROTEIN"/>
    <property type="match status" value="1"/>
</dbReference>
<dbReference type="Gene3D" id="1.25.40.80">
    <property type="match status" value="1"/>
</dbReference>
<dbReference type="InterPro" id="IPR007357">
    <property type="entry name" value="PhrB-like"/>
</dbReference>
<comment type="caution">
    <text evidence="1">The sequence shown here is derived from an EMBL/GenBank/DDBJ whole genome shotgun (WGS) entry which is preliminary data.</text>
</comment>
<dbReference type="Gene3D" id="1.10.10.1710">
    <property type="entry name" value="Deoxyribodipyrimidine photolyase-related"/>
    <property type="match status" value="1"/>
</dbReference>
<organism evidence="1 2">
    <name type="scientific">Coccomyxa viridis</name>
    <dbReference type="NCBI Taxonomy" id="1274662"/>
    <lineage>
        <taxon>Eukaryota</taxon>
        <taxon>Viridiplantae</taxon>
        <taxon>Chlorophyta</taxon>
        <taxon>core chlorophytes</taxon>
        <taxon>Trebouxiophyceae</taxon>
        <taxon>Trebouxiophyceae incertae sedis</taxon>
        <taxon>Coccomyxaceae</taxon>
        <taxon>Coccomyxa</taxon>
    </lineage>
</organism>
<dbReference type="EMBL" id="CAUYUE010000005">
    <property type="protein sequence ID" value="CAK0777733.1"/>
    <property type="molecule type" value="Genomic_DNA"/>
</dbReference>
<keyword evidence="2" id="KW-1185">Reference proteome</keyword>
<dbReference type="SUPFAM" id="SSF48173">
    <property type="entry name" value="Cryptochrome/photolyase FAD-binding domain"/>
    <property type="match status" value="1"/>
</dbReference>
<evidence type="ECO:0000313" key="1">
    <source>
        <dbReference type="EMBL" id="CAK0777733.1"/>
    </source>
</evidence>
<dbReference type="InterPro" id="IPR014729">
    <property type="entry name" value="Rossmann-like_a/b/a_fold"/>
</dbReference>
<name>A0AAV1I684_9CHLO</name>
<dbReference type="InterPro" id="IPR052551">
    <property type="entry name" value="UV-DNA_repair_photolyase"/>
</dbReference>
<dbReference type="Pfam" id="PF04244">
    <property type="entry name" value="DPRP"/>
    <property type="match status" value="1"/>
</dbReference>
<dbReference type="PANTHER" id="PTHR38657:SF1">
    <property type="entry name" value="SLR1343 PROTEIN"/>
    <property type="match status" value="1"/>
</dbReference>
<accession>A0AAV1I684</accession>
<dbReference type="AlphaFoldDB" id="A0AAV1I684"/>
<dbReference type="InterPro" id="IPR036134">
    <property type="entry name" value="Crypto/Photolyase_FAD-like_sf"/>
</dbReference>
<protein>
    <recommendedName>
        <fullName evidence="3">Cryptochrome/photolyase family protein</fullName>
    </recommendedName>
</protein>
<evidence type="ECO:0008006" key="3">
    <source>
        <dbReference type="Google" id="ProtNLM"/>
    </source>
</evidence>
<evidence type="ECO:0000313" key="2">
    <source>
        <dbReference type="Proteomes" id="UP001314263"/>
    </source>
</evidence>